<accession>A0A9P7B424</accession>
<dbReference type="AlphaFoldDB" id="A0A9P7B424"/>
<reference evidence="1 2" key="1">
    <citation type="submission" date="2020-11" db="EMBL/GenBank/DDBJ databases">
        <title>Kefir isolates.</title>
        <authorList>
            <person name="Marcisauskas S."/>
            <person name="Kim Y."/>
            <person name="Blasche S."/>
        </authorList>
    </citation>
    <scope>NUCLEOTIDE SEQUENCE [LARGE SCALE GENOMIC DNA]</scope>
    <source>
        <strain evidence="1 2">OG2</strain>
    </source>
</reference>
<protein>
    <submittedName>
        <fullName evidence="1">Uncharacterized protein</fullName>
    </submittedName>
</protein>
<keyword evidence="2" id="KW-1185">Reference proteome</keyword>
<gene>
    <name evidence="1" type="ORF">C6P45_002429</name>
</gene>
<comment type="caution">
    <text evidence="1">The sequence shown here is derived from an EMBL/GenBank/DDBJ whole genome shotgun (WGS) entry which is preliminary data.</text>
</comment>
<dbReference type="Proteomes" id="UP000750334">
    <property type="component" value="Unassembled WGS sequence"/>
</dbReference>
<sequence>MSFSESGTTLIEDNSDSEWHRATDLSEIPIISVHKNRIFINSFTNYTILKFHPALVDKSLSPFGLFKDLYIGLHNKTPVILGDFERYFHVSQKMIVSSKHKRYVTFGYSPRYINVVPLFLCDNANRNPKHPSKLVVSRVQNIHLFVSKLFLKNGTTPNNKMEKLWKFIE</sequence>
<organism evidence="1 2">
    <name type="scientific">Maudiozyma exigua</name>
    <name type="common">Yeast</name>
    <name type="synonym">Kazachstania exigua</name>
    <dbReference type="NCBI Taxonomy" id="34358"/>
    <lineage>
        <taxon>Eukaryota</taxon>
        <taxon>Fungi</taxon>
        <taxon>Dikarya</taxon>
        <taxon>Ascomycota</taxon>
        <taxon>Saccharomycotina</taxon>
        <taxon>Saccharomycetes</taxon>
        <taxon>Saccharomycetales</taxon>
        <taxon>Saccharomycetaceae</taxon>
        <taxon>Maudiozyma</taxon>
    </lineage>
</organism>
<evidence type="ECO:0000313" key="2">
    <source>
        <dbReference type="Proteomes" id="UP000750334"/>
    </source>
</evidence>
<evidence type="ECO:0000313" key="1">
    <source>
        <dbReference type="EMBL" id="KAG0657491.1"/>
    </source>
</evidence>
<proteinExistence type="predicted"/>
<dbReference type="EMBL" id="PUHR01000236">
    <property type="protein sequence ID" value="KAG0657491.1"/>
    <property type="molecule type" value="Genomic_DNA"/>
</dbReference>
<name>A0A9P7B424_MAUEX</name>